<dbReference type="Proteomes" id="UP000067448">
    <property type="component" value="Unassembled WGS sequence"/>
</dbReference>
<protein>
    <submittedName>
        <fullName evidence="2">Uncharacterized protein</fullName>
    </submittedName>
</protein>
<comment type="caution">
    <text evidence="2">The sequence shown here is derived from an EMBL/GenBank/DDBJ whole genome shotgun (WGS) entry which is preliminary data.</text>
</comment>
<evidence type="ECO:0000313" key="3">
    <source>
        <dbReference type="Proteomes" id="UP000067448"/>
    </source>
</evidence>
<feature type="transmembrane region" description="Helical" evidence="1">
    <location>
        <begin position="6"/>
        <end position="27"/>
    </location>
</feature>
<gene>
    <name evidence="2" type="ORF">SsS58_06530</name>
</gene>
<reference evidence="3" key="1">
    <citation type="submission" date="2015-11" db="EMBL/GenBank/DDBJ databases">
        <authorList>
            <consortium name="Cross-ministerial Strategic Innovation Promotion Program (SIP) consortium"/>
            <person name="Tomihama T."/>
            <person name="Ikenaga M."/>
            <person name="Sakai M."/>
            <person name="Okubo T."/>
            <person name="Ikeda S."/>
        </authorList>
    </citation>
    <scope>NUCLEOTIDE SEQUENCE [LARGE SCALE GENOMIC DNA]</scope>
    <source>
        <strain evidence="3">S58</strain>
    </source>
</reference>
<proteinExistence type="predicted"/>
<dbReference type="AlphaFoldDB" id="A0A100JUU4"/>
<reference evidence="2 3" key="2">
    <citation type="journal article" date="2016" name="Genome Announc.">
        <title>Draft Genome Sequences of Streptomyces scabiei S58, Streptomyces turgidiscabies T45, and Streptomyces acidiscabies a10, the Pathogens of Potato Common Scab, Isolated in Japan.</title>
        <authorList>
            <person name="Tomihama T."/>
            <person name="Nishi Y."/>
            <person name="Sakai M."/>
            <person name="Ikenaga M."/>
            <person name="Okubo T."/>
            <person name="Ikeda S."/>
        </authorList>
    </citation>
    <scope>NUCLEOTIDE SEQUENCE [LARGE SCALE GENOMIC DNA]</scope>
    <source>
        <strain evidence="2 3">S58</strain>
    </source>
</reference>
<keyword evidence="1" id="KW-0472">Membrane</keyword>
<keyword evidence="1" id="KW-0812">Transmembrane</keyword>
<evidence type="ECO:0000313" key="2">
    <source>
        <dbReference type="EMBL" id="GAQ66100.1"/>
    </source>
</evidence>
<reference evidence="3" key="3">
    <citation type="submission" date="2016-02" db="EMBL/GenBank/DDBJ databases">
        <title>Draft genome of pathogenic Streptomyces sp. in Japan.</title>
        <authorList>
            <person name="Tomihama T."/>
            <person name="Ikenaga M."/>
            <person name="Sakai M."/>
            <person name="Okubo T."/>
            <person name="Ikeda S."/>
        </authorList>
    </citation>
    <scope>NUCLEOTIDE SEQUENCE [LARGE SCALE GENOMIC DNA]</scope>
    <source>
        <strain evidence="3">S58</strain>
    </source>
</reference>
<evidence type="ECO:0000256" key="1">
    <source>
        <dbReference type="SAM" id="Phobius"/>
    </source>
</evidence>
<name>A0A100JUU4_STRSC</name>
<keyword evidence="1" id="KW-1133">Transmembrane helix</keyword>
<accession>A0A100JUU4</accession>
<dbReference type="RefSeq" id="WP_059083386.1">
    <property type="nucleotide sequence ID" value="NZ_BCMM01000037.1"/>
</dbReference>
<sequence>MAPVLVLILSVIVLFAIGGVVCVYWTARGDAPRWARGVATATDVLSEIVLKANKGSSSRNNGDD</sequence>
<dbReference type="OrthoDB" id="4330135at2"/>
<organism evidence="2 3">
    <name type="scientific">Streptomyces scabiei</name>
    <dbReference type="NCBI Taxonomy" id="1930"/>
    <lineage>
        <taxon>Bacteria</taxon>
        <taxon>Bacillati</taxon>
        <taxon>Actinomycetota</taxon>
        <taxon>Actinomycetes</taxon>
        <taxon>Kitasatosporales</taxon>
        <taxon>Streptomycetaceae</taxon>
        <taxon>Streptomyces</taxon>
    </lineage>
</organism>
<dbReference type="EMBL" id="BCMM01000037">
    <property type="protein sequence ID" value="GAQ66100.1"/>
    <property type="molecule type" value="Genomic_DNA"/>
</dbReference>